<dbReference type="KEGG" id="cte:CT0583"/>
<evidence type="ECO:0000313" key="2">
    <source>
        <dbReference type="Proteomes" id="UP000001007"/>
    </source>
</evidence>
<dbReference type="Pfam" id="PF09720">
    <property type="entry name" value="Unstab_antitox"/>
    <property type="match status" value="1"/>
</dbReference>
<dbReference type="AlphaFoldDB" id="Q8KEU9"/>
<gene>
    <name evidence="1" type="ordered locus">CT0583</name>
</gene>
<reference evidence="1 2" key="1">
    <citation type="journal article" date="2002" name="Proc. Natl. Acad. Sci. U.S.A.">
        <title>The complete genome sequence of Chlorobium tepidum TLS, a photosynthetic, anaerobic, green-sulfur bacterium.</title>
        <authorList>
            <person name="Eisen J.A."/>
            <person name="Nelson K.E."/>
            <person name="Paulsen I.T."/>
            <person name="Heidelberg J.F."/>
            <person name="Wu M."/>
            <person name="Dodson R.J."/>
            <person name="Deboy R."/>
            <person name="Gwinn M.L."/>
            <person name="Nelson W.C."/>
            <person name="Haft D.H."/>
            <person name="Hickey E.K."/>
            <person name="Peterson J.D."/>
            <person name="Durkin A.S."/>
            <person name="Kolonay J.L."/>
            <person name="Yang F."/>
            <person name="Holt I."/>
            <person name="Umayam L.A."/>
            <person name="Mason T."/>
            <person name="Brenner M."/>
            <person name="Shea T.P."/>
            <person name="Parksey D."/>
            <person name="Nierman W.C."/>
            <person name="Feldblyum T.V."/>
            <person name="Hansen C.L."/>
            <person name="Craven M.B."/>
            <person name="Radune D."/>
            <person name="Vamathevan J."/>
            <person name="Khouri H."/>
            <person name="White O."/>
            <person name="Gruber T.M."/>
            <person name="Ketchum K.A."/>
            <person name="Venter J.C."/>
            <person name="Tettelin H."/>
            <person name="Bryant D.A."/>
            <person name="Fraser C.M."/>
        </authorList>
    </citation>
    <scope>NUCLEOTIDE SEQUENCE [LARGE SCALE GENOMIC DNA]</scope>
    <source>
        <strain evidence="2">ATCC 49652 / DSM 12025 / NBRC 103806 / TLS</strain>
    </source>
</reference>
<dbReference type="HOGENOM" id="CLU_185169_0_0_10"/>
<keyword evidence="2" id="KW-1185">Reference proteome</keyword>
<dbReference type="Proteomes" id="UP000001007">
    <property type="component" value="Chromosome"/>
</dbReference>
<evidence type="ECO:0000313" key="1">
    <source>
        <dbReference type="EMBL" id="AAM71825.1"/>
    </source>
</evidence>
<name>Q8KEU9_CHLTE</name>
<evidence type="ECO:0008006" key="3">
    <source>
        <dbReference type="Google" id="ProtNLM"/>
    </source>
</evidence>
<protein>
    <recommendedName>
        <fullName evidence="3">Addiction module component</fullName>
    </recommendedName>
</protein>
<dbReference type="eggNOG" id="ENOG5033ARN">
    <property type="taxonomic scope" value="Bacteria"/>
</dbReference>
<organism evidence="1 2">
    <name type="scientific">Chlorobaculum tepidum (strain ATCC 49652 / DSM 12025 / NBRC 103806 / TLS)</name>
    <name type="common">Chlorobium tepidum</name>
    <dbReference type="NCBI Taxonomy" id="194439"/>
    <lineage>
        <taxon>Bacteria</taxon>
        <taxon>Pseudomonadati</taxon>
        <taxon>Chlorobiota</taxon>
        <taxon>Chlorobiia</taxon>
        <taxon>Chlorobiales</taxon>
        <taxon>Chlorobiaceae</taxon>
        <taxon>Chlorobaculum</taxon>
    </lineage>
</organism>
<sequence length="72" mass="8161">MHLSIPLKQMSVEEKLQAIEEIWADLASTPANIPSPAWHADVLQVREERIAEGRAQFLDIEEAKKAVRERLG</sequence>
<dbReference type="EMBL" id="AE006470">
    <property type="protein sequence ID" value="AAM71825.1"/>
    <property type="molecule type" value="Genomic_DNA"/>
</dbReference>
<dbReference type="EnsemblBacteria" id="AAM71825">
    <property type="protein sequence ID" value="AAM71825"/>
    <property type="gene ID" value="CT0583"/>
</dbReference>
<dbReference type="RefSeq" id="WP_010932270.1">
    <property type="nucleotide sequence ID" value="NC_002932.3"/>
</dbReference>
<dbReference type="InterPro" id="IPR013406">
    <property type="entry name" value="CHP02574_addiction_mod"/>
</dbReference>
<proteinExistence type="predicted"/>
<accession>Q8KEU9</accession>
<dbReference type="OrthoDB" id="200227at2"/>
<dbReference type="STRING" id="194439.CT0583"/>